<dbReference type="Proteomes" id="UP000184395">
    <property type="component" value="Unassembled WGS sequence"/>
</dbReference>
<proteinExistence type="predicted"/>
<dbReference type="OrthoDB" id="9099687at2"/>
<dbReference type="InterPro" id="IPR004195">
    <property type="entry name" value="Head_decoration_D"/>
</dbReference>
<evidence type="ECO:0000313" key="1">
    <source>
        <dbReference type="EMBL" id="SHK25271.1"/>
    </source>
</evidence>
<organism evidence="1 2">
    <name type="scientific">Paraburkholderia terricola</name>
    <dbReference type="NCBI Taxonomy" id="169427"/>
    <lineage>
        <taxon>Bacteria</taxon>
        <taxon>Pseudomonadati</taxon>
        <taxon>Pseudomonadota</taxon>
        <taxon>Betaproteobacteria</taxon>
        <taxon>Burkholderiales</taxon>
        <taxon>Burkholderiaceae</taxon>
        <taxon>Paraburkholderia</taxon>
    </lineage>
</organism>
<dbReference type="RefSeq" id="WP_073429766.1">
    <property type="nucleotide sequence ID" value="NZ_CADFGY010000020.1"/>
</dbReference>
<dbReference type="AlphaFoldDB" id="A0A1M6QYG4"/>
<sequence>MTTIKTQGMNTREFLLSEGAGRISREQIVVVKGDALPAGQLLGTTGTGEYAPYNNTAADGSEIATAILYAPLPASESPRPAVGIVRLAEVAEARLTGLDAAARSDLAAHYVIVR</sequence>
<reference evidence="1 2" key="1">
    <citation type="submission" date="2016-11" db="EMBL/GenBank/DDBJ databases">
        <authorList>
            <person name="Jaros S."/>
            <person name="Januszkiewicz K."/>
            <person name="Wedrychowicz H."/>
        </authorList>
    </citation>
    <scope>NUCLEOTIDE SEQUENCE [LARGE SCALE GENOMIC DNA]</scope>
    <source>
        <strain evidence="1 2">LMG 20594</strain>
    </source>
</reference>
<protein>
    <submittedName>
        <fullName evidence="1">Bacteriophage lambda head decoration protein D</fullName>
    </submittedName>
</protein>
<dbReference type="Pfam" id="PF02924">
    <property type="entry name" value="HDPD"/>
    <property type="match status" value="1"/>
</dbReference>
<name>A0A1M6QYG4_9BURK</name>
<dbReference type="STRING" id="169427.SAMN05192548_101715"/>
<evidence type="ECO:0000313" key="2">
    <source>
        <dbReference type="Proteomes" id="UP000184395"/>
    </source>
</evidence>
<accession>A0A1M6QYG4</accession>
<dbReference type="EMBL" id="FRAB01000017">
    <property type="protein sequence ID" value="SHK25271.1"/>
    <property type="molecule type" value="Genomic_DNA"/>
</dbReference>
<gene>
    <name evidence="1" type="ORF">SAMN05192548_101715</name>
</gene>